<proteinExistence type="predicted"/>
<gene>
    <name evidence="10" type="primary">pts23B</name>
    <name evidence="10" type="ORF">JCM31185_12850</name>
</gene>
<organism evidence="10 11">
    <name type="scientific">Furfurilactobacillus curtus</name>
    <dbReference type="NCBI Taxonomy" id="1746200"/>
    <lineage>
        <taxon>Bacteria</taxon>
        <taxon>Bacillati</taxon>
        <taxon>Bacillota</taxon>
        <taxon>Bacilli</taxon>
        <taxon>Lactobacillales</taxon>
        <taxon>Lactobacillaceae</taxon>
        <taxon>Furfurilactobacillus</taxon>
    </lineage>
</organism>
<evidence type="ECO:0000313" key="11">
    <source>
        <dbReference type="Proteomes" id="UP001628078"/>
    </source>
</evidence>
<dbReference type="Pfam" id="PF02302">
    <property type="entry name" value="PTS_IIB"/>
    <property type="match status" value="1"/>
</dbReference>
<keyword evidence="3 10" id="KW-0762">Sugar transport</keyword>
<evidence type="ECO:0000256" key="6">
    <source>
        <dbReference type="ARBA" id="ARBA00022777"/>
    </source>
</evidence>
<dbReference type="InterPro" id="IPR013012">
    <property type="entry name" value="PTS_EIIB_3"/>
</dbReference>
<dbReference type="PROSITE" id="PS51100">
    <property type="entry name" value="PTS_EIIB_TYPE_3"/>
    <property type="match status" value="1"/>
</dbReference>
<dbReference type="Gene3D" id="3.40.50.2300">
    <property type="match status" value="1"/>
</dbReference>
<evidence type="ECO:0000313" key="10">
    <source>
        <dbReference type="EMBL" id="GKT05997.1"/>
    </source>
</evidence>
<evidence type="ECO:0000256" key="8">
    <source>
        <dbReference type="SAM" id="SignalP"/>
    </source>
</evidence>
<feature type="chain" id="PRO_5046495606" evidence="8">
    <location>
        <begin position="21"/>
        <end position="109"/>
    </location>
</feature>
<comment type="caution">
    <text evidence="10">The sequence shown here is derived from an EMBL/GenBank/DDBJ whole genome shotgun (WGS) entry which is preliminary data.</text>
</comment>
<keyword evidence="6" id="KW-0418">Kinase</keyword>
<evidence type="ECO:0000256" key="5">
    <source>
        <dbReference type="ARBA" id="ARBA00022683"/>
    </source>
</evidence>
<dbReference type="CDD" id="cd05564">
    <property type="entry name" value="PTS_IIB_chitobiose_lichenan"/>
    <property type="match status" value="1"/>
</dbReference>
<keyword evidence="5" id="KW-0598">Phosphotransferase system</keyword>
<evidence type="ECO:0000256" key="3">
    <source>
        <dbReference type="ARBA" id="ARBA00022597"/>
    </source>
</evidence>
<feature type="signal peptide" evidence="8">
    <location>
        <begin position="1"/>
        <end position="20"/>
    </location>
</feature>
<dbReference type="EMBL" id="BQXO01000003">
    <property type="protein sequence ID" value="GKT05997.1"/>
    <property type="molecule type" value="Genomic_DNA"/>
</dbReference>
<feature type="domain" description="PTS EIIB type-3" evidence="9">
    <location>
        <begin position="3"/>
        <end position="109"/>
    </location>
</feature>
<evidence type="ECO:0000256" key="4">
    <source>
        <dbReference type="ARBA" id="ARBA00022679"/>
    </source>
</evidence>
<dbReference type="InterPro" id="IPR051819">
    <property type="entry name" value="PTS_sugar-specific_EIIB"/>
</dbReference>
<keyword evidence="4" id="KW-0808">Transferase</keyword>
<dbReference type="RefSeq" id="WP_407883758.1">
    <property type="nucleotide sequence ID" value="NZ_BQXO01000003.1"/>
</dbReference>
<keyword evidence="1" id="KW-0813">Transport</keyword>
<name>A0ABQ5JT48_9LACO</name>
<keyword evidence="11" id="KW-1185">Reference proteome</keyword>
<keyword evidence="2" id="KW-0597">Phosphoprotein</keyword>
<sequence>MAQKTILLACSAGMSTSLLASKMQDAATAAGKDYKVFATSTSDIDHQLEAASPDVLLLGPQVRYMAADVKQKTDAAGIPMMVIDMQDYGMMNGAKVLQSAEALIASATN</sequence>
<keyword evidence="8" id="KW-0732">Signal</keyword>
<dbReference type="PANTHER" id="PTHR34581:SF2">
    <property type="entry name" value="PTS SYSTEM N,N'-DIACETYLCHITOBIOSE-SPECIFIC EIIB COMPONENT"/>
    <property type="match status" value="1"/>
</dbReference>
<dbReference type="Proteomes" id="UP001628078">
    <property type="component" value="Unassembled WGS sequence"/>
</dbReference>
<dbReference type="InterPro" id="IPR036095">
    <property type="entry name" value="PTS_EIIB-like_sf"/>
</dbReference>
<evidence type="ECO:0000256" key="1">
    <source>
        <dbReference type="ARBA" id="ARBA00022448"/>
    </source>
</evidence>
<evidence type="ECO:0000256" key="7">
    <source>
        <dbReference type="PROSITE-ProRule" id="PRU00423"/>
    </source>
</evidence>
<dbReference type="PANTHER" id="PTHR34581">
    <property type="entry name" value="PTS SYSTEM N,N'-DIACETYLCHITOBIOSE-SPECIFIC EIIB COMPONENT"/>
    <property type="match status" value="1"/>
</dbReference>
<reference evidence="10 11" key="1">
    <citation type="submission" date="2022-03" db="EMBL/GenBank/DDBJ databases">
        <title>Draft genome sequence of Furfurilactobacillus curtus JCM 31185.</title>
        <authorList>
            <person name="Suzuki S."/>
            <person name="Endo A."/>
            <person name="Kajikawa A."/>
        </authorList>
    </citation>
    <scope>NUCLEOTIDE SEQUENCE [LARGE SCALE GENOMIC DNA]</scope>
    <source>
        <strain evidence="10 11">JCM 31185</strain>
    </source>
</reference>
<dbReference type="InterPro" id="IPR003501">
    <property type="entry name" value="PTS_EIIB_2/3"/>
</dbReference>
<accession>A0ABQ5JT48</accession>
<feature type="modified residue" description="Phosphocysteine; by EIIA" evidence="7">
    <location>
        <position position="10"/>
    </location>
</feature>
<dbReference type="SUPFAM" id="SSF52794">
    <property type="entry name" value="PTS system IIB component-like"/>
    <property type="match status" value="1"/>
</dbReference>
<evidence type="ECO:0000256" key="2">
    <source>
        <dbReference type="ARBA" id="ARBA00022553"/>
    </source>
</evidence>
<evidence type="ECO:0000259" key="9">
    <source>
        <dbReference type="PROSITE" id="PS51100"/>
    </source>
</evidence>
<protein>
    <submittedName>
        <fullName evidence="10">PTS sugar transporter subunit IIB</fullName>
    </submittedName>
</protein>